<keyword evidence="2" id="KW-1185">Reference proteome</keyword>
<sequence length="79" mass="9029">MNEQIYQAMIQGLKATIIEKEVVLGEADAKEGVLTILDLLEDLDQFWNSEEDLDPNARALEIFIQETRKKYSSEVKQDG</sequence>
<name>A0A3A1R292_9BACI</name>
<protein>
    <submittedName>
        <fullName evidence="1">Uncharacterized protein</fullName>
    </submittedName>
</protein>
<organism evidence="1 2">
    <name type="scientific">Bacillus salacetis</name>
    <dbReference type="NCBI Taxonomy" id="2315464"/>
    <lineage>
        <taxon>Bacteria</taxon>
        <taxon>Bacillati</taxon>
        <taxon>Bacillota</taxon>
        <taxon>Bacilli</taxon>
        <taxon>Bacillales</taxon>
        <taxon>Bacillaceae</taxon>
        <taxon>Bacillus</taxon>
    </lineage>
</organism>
<comment type="caution">
    <text evidence="1">The sequence shown here is derived from an EMBL/GenBank/DDBJ whole genome shotgun (WGS) entry which is preliminary data.</text>
</comment>
<reference evidence="1 2" key="1">
    <citation type="submission" date="2018-09" db="EMBL/GenBank/DDBJ databases">
        <title>Bacillus saliacetes sp. nov., isolated from Thai shrimp paste (Ka-pi).</title>
        <authorList>
            <person name="Daroonpunt R."/>
            <person name="Tanasupawat S."/>
            <person name="Yiamsombut S."/>
        </authorList>
    </citation>
    <scope>NUCLEOTIDE SEQUENCE [LARGE SCALE GENOMIC DNA]</scope>
    <source>
        <strain evidence="1 2">SKP7-4</strain>
    </source>
</reference>
<dbReference type="Proteomes" id="UP000265801">
    <property type="component" value="Unassembled WGS sequence"/>
</dbReference>
<dbReference type="RefSeq" id="WP_079525447.1">
    <property type="nucleotide sequence ID" value="NZ_QXIR01000006.1"/>
</dbReference>
<evidence type="ECO:0000313" key="1">
    <source>
        <dbReference type="EMBL" id="RIW36028.1"/>
    </source>
</evidence>
<dbReference type="EMBL" id="QXIR01000006">
    <property type="protein sequence ID" value="RIW36028.1"/>
    <property type="molecule type" value="Genomic_DNA"/>
</dbReference>
<gene>
    <name evidence="1" type="ORF">D3H55_06095</name>
</gene>
<dbReference type="OrthoDB" id="1955872at2"/>
<dbReference type="AlphaFoldDB" id="A0A3A1R292"/>
<proteinExistence type="predicted"/>
<accession>A0A3A1R292</accession>
<evidence type="ECO:0000313" key="2">
    <source>
        <dbReference type="Proteomes" id="UP000265801"/>
    </source>
</evidence>